<sequence length="483" mass="55331">MAIFLPDEIWRQIFSHFEMALHNGDGNLKSVKNLAALSLVSRRFHHIAQSLLHRTIQLWRLHNLFFGAGHELYLRLAKAIANNPQLGLLTREISLAHGAPTAHVTLSIDDNLMDLLRNRIELLNISSEFIDLLKRDIIFGQQGSGVASFLLALMPRVRLVELWFYDEIPLALPYLLGGRLSQNTGEPHTVANHLHNLQELRIVAAHRQTCAYNDCFGSIFLHPNLRTLKLSRFDWSEETITDMEWPDYPCNLRQLNLNRCIVDASTIRNVLSCCTKLQNFIITADSYDTYSDPRYRDWKVDLNEFGDVLRELGQNLVKFEFGTPAYERVRLATGKVGSLQSLKALTHLSIARNDFIGAEDDFVRPKDDLSAIPLAEALPTSIEVMDFKEDTPHARMIQGVYWYGKMHDEIYSLAVGGQFPSLREIKLLRRGIPEDHRFEREVPGWDVEDTNRSVSSVLVYEDYTKMTLCMKRRDGGSERVQNV</sequence>
<proteinExistence type="predicted"/>
<name>A0ACD3Z6T5_FUSSC</name>
<protein>
    <submittedName>
        <fullName evidence="1">Uncharacterized protein</fullName>
    </submittedName>
</protein>
<evidence type="ECO:0000313" key="1">
    <source>
        <dbReference type="EMBL" id="UPK95793.1"/>
    </source>
</evidence>
<evidence type="ECO:0000313" key="2">
    <source>
        <dbReference type="Proteomes" id="UP000830768"/>
    </source>
</evidence>
<keyword evidence="2" id="KW-1185">Reference proteome</keyword>
<accession>A0ACD3Z6T5</accession>
<dbReference type="Proteomes" id="UP000830768">
    <property type="component" value="Chromosome 5"/>
</dbReference>
<organism evidence="1 2">
    <name type="scientific">Fusarium solani subsp. cucurbitae</name>
    <name type="common">Neocosmosporum cucurbitae</name>
    <dbReference type="NCBI Taxonomy" id="2747967"/>
    <lineage>
        <taxon>Eukaryota</taxon>
        <taxon>Fungi</taxon>
        <taxon>Dikarya</taxon>
        <taxon>Ascomycota</taxon>
        <taxon>Pezizomycotina</taxon>
        <taxon>Sordariomycetes</taxon>
        <taxon>Hypocreomycetidae</taxon>
        <taxon>Hypocreales</taxon>
        <taxon>Nectriaceae</taxon>
        <taxon>Fusarium</taxon>
        <taxon>Fusarium solani species complex</taxon>
    </lineage>
</organism>
<dbReference type="EMBL" id="CP090034">
    <property type="protein sequence ID" value="UPK95793.1"/>
    <property type="molecule type" value="Genomic_DNA"/>
</dbReference>
<reference evidence="1" key="1">
    <citation type="submission" date="2021-11" db="EMBL/GenBank/DDBJ databases">
        <title>Fusarium solani-melongenae Genome sequencing and assembly.</title>
        <authorList>
            <person name="Xie S."/>
            <person name="Huang L."/>
            <person name="Zhang X."/>
        </authorList>
    </citation>
    <scope>NUCLEOTIDE SEQUENCE</scope>
    <source>
        <strain evidence="1">CRI 24-3</strain>
    </source>
</reference>
<gene>
    <name evidence="1" type="ORF">LCI18_006728</name>
</gene>